<dbReference type="Gene3D" id="1.25.40.10">
    <property type="entry name" value="Tetratricopeptide repeat domain"/>
    <property type="match status" value="1"/>
</dbReference>
<evidence type="ECO:0000313" key="3">
    <source>
        <dbReference type="Proteomes" id="UP001428774"/>
    </source>
</evidence>
<organism evidence="2 3">
    <name type="scientific">Ponticoccus litoralis</name>
    <dbReference type="NCBI Taxonomy" id="422297"/>
    <lineage>
        <taxon>Bacteria</taxon>
        <taxon>Pseudomonadati</taxon>
        <taxon>Pseudomonadota</taxon>
        <taxon>Alphaproteobacteria</taxon>
        <taxon>Rhodobacterales</taxon>
        <taxon>Roseobacteraceae</taxon>
        <taxon>Ponticoccus</taxon>
    </lineage>
</organism>
<proteinExistence type="predicted"/>
<keyword evidence="3" id="KW-1185">Reference proteome</keyword>
<dbReference type="GO" id="GO:0008476">
    <property type="term" value="F:protein-tyrosine sulfotransferase activity"/>
    <property type="evidence" value="ECO:0007669"/>
    <property type="project" value="InterPro"/>
</dbReference>
<sequence length="486" mass="53593">MTPQKIRPAFQKALAFLQSGQPDRAEPLLTALLEATRGAAEVHFHLSRVAEMRGETEVQIAALTEALHKKPDEPAVLTAAITAHSRRGDTAEVVALYDRLIALNPKDIGPRAAKALYLQNTGDFEGAEKILRRLIRQNPQALELYRMLSTVTKLPEGDALVRQMRAFWPDKRLNDHGRMHLGFALAKVSEDSGQTDKVFAFLRPANAAQGRLAPFDAPARDAEWRAFRAAQDAPDYSSPVAPLPQRPVFVTGLPRSGTTLVEQIIAAHSGARAGGEMGHALSQAVAAFGPAARAKPLGSLGAEELGAYADRYTRLVRRDTGTAPGVVTDKSIQSHLVYGYIARAMPEARLIVVHRDPRDIALSIYRNHFALGTHRYATDLAAIAETIKRFRENIDWWRPRLGDRLFEIRYEDLVSDPESQARALIAAAGLEWEDACLDFHKAGGAVKTLSLAQVRQPIHAGRREAWRKYEADLAPFIAAWGDDPWD</sequence>
<dbReference type="AlphaFoldDB" id="A0AAW9SPB8"/>
<dbReference type="SUPFAM" id="SSF52540">
    <property type="entry name" value="P-loop containing nucleoside triphosphate hydrolases"/>
    <property type="match status" value="1"/>
</dbReference>
<dbReference type="Pfam" id="PF14559">
    <property type="entry name" value="TPR_19"/>
    <property type="match status" value="1"/>
</dbReference>
<dbReference type="Gene3D" id="3.40.50.300">
    <property type="entry name" value="P-loop containing nucleotide triphosphate hydrolases"/>
    <property type="match status" value="1"/>
</dbReference>
<dbReference type="Pfam" id="PF13469">
    <property type="entry name" value="Sulfotransfer_3"/>
    <property type="match status" value="1"/>
</dbReference>
<evidence type="ECO:0000256" key="1">
    <source>
        <dbReference type="ARBA" id="ARBA00022679"/>
    </source>
</evidence>
<dbReference type="InterPro" id="IPR027417">
    <property type="entry name" value="P-loop_NTPase"/>
</dbReference>
<dbReference type="Pfam" id="PF13432">
    <property type="entry name" value="TPR_16"/>
    <property type="match status" value="1"/>
</dbReference>
<keyword evidence="1" id="KW-0808">Transferase</keyword>
<dbReference type="InterPro" id="IPR011990">
    <property type="entry name" value="TPR-like_helical_dom_sf"/>
</dbReference>
<dbReference type="PANTHER" id="PTHR12788:SF10">
    <property type="entry name" value="PROTEIN-TYROSINE SULFOTRANSFERASE"/>
    <property type="match status" value="1"/>
</dbReference>
<comment type="caution">
    <text evidence="2">The sequence shown here is derived from an EMBL/GenBank/DDBJ whole genome shotgun (WGS) entry which is preliminary data.</text>
</comment>
<evidence type="ECO:0000313" key="2">
    <source>
        <dbReference type="EMBL" id="MEN9060428.1"/>
    </source>
</evidence>
<dbReference type="Proteomes" id="UP001428774">
    <property type="component" value="Unassembled WGS sequence"/>
</dbReference>
<dbReference type="PANTHER" id="PTHR12788">
    <property type="entry name" value="PROTEIN-TYROSINE SULFOTRANSFERASE 2"/>
    <property type="match status" value="1"/>
</dbReference>
<name>A0AAW9SPB8_9RHOB</name>
<dbReference type="RefSeq" id="WP_347165611.1">
    <property type="nucleotide sequence ID" value="NZ_JBDNCH010000002.1"/>
</dbReference>
<protein>
    <submittedName>
        <fullName evidence="2">Sulfotransferase</fullName>
    </submittedName>
</protein>
<dbReference type="InterPro" id="IPR026634">
    <property type="entry name" value="TPST-like"/>
</dbReference>
<gene>
    <name evidence="2" type="ORF">ABFB10_04670</name>
</gene>
<dbReference type="EMBL" id="JBDNCH010000002">
    <property type="protein sequence ID" value="MEN9060428.1"/>
    <property type="molecule type" value="Genomic_DNA"/>
</dbReference>
<dbReference type="SUPFAM" id="SSF48452">
    <property type="entry name" value="TPR-like"/>
    <property type="match status" value="1"/>
</dbReference>
<accession>A0AAW9SPB8</accession>
<reference evidence="2 3" key="1">
    <citation type="submission" date="2024-05" db="EMBL/GenBank/DDBJ databases">
        <title>Genome sequence of Ponticoccus litoralis KCCM 90028.</title>
        <authorList>
            <person name="Kim J.M."/>
            <person name="Lee J.K."/>
            <person name="Choi B.J."/>
            <person name="Bayburt H."/>
            <person name="Baek J.H."/>
            <person name="Jeon C.O."/>
        </authorList>
    </citation>
    <scope>NUCLEOTIDE SEQUENCE [LARGE SCALE GENOMIC DNA]</scope>
    <source>
        <strain evidence="2 3">KCCM 90028</strain>
    </source>
</reference>